<keyword evidence="2" id="KW-1185">Reference proteome</keyword>
<evidence type="ECO:0000313" key="1">
    <source>
        <dbReference type="EMBL" id="MBF6353072.1"/>
    </source>
</evidence>
<dbReference type="Proteomes" id="UP000707731">
    <property type="component" value="Unassembled WGS sequence"/>
</dbReference>
<proteinExistence type="predicted"/>
<accession>A0ABS0D5Y0</accession>
<gene>
    <name evidence="1" type="ORF">IU449_00660</name>
</gene>
<name>A0ABS0D5Y0_9NOCA</name>
<evidence type="ECO:0000313" key="2">
    <source>
        <dbReference type="Proteomes" id="UP000707731"/>
    </source>
</evidence>
<sequence length="253" mass="28623">MVFFSFVALPDAKPEEHRAYNLWHQLDHRPENLALPGVAWGDRWARPQDLRTGPASEEYADTDYVAMYWFTDPVEQSVRRWNELGADSYEWGRGPLIPGVQRRLLGFFRPIKGYAAVSARVSADVLPYRPNRGLHLTLTRYAEARSDVTHAHHAWEDRVLIPDLLDLDGVAGAWTFSFSHHQSVTMRPRNSPDDAPGVMRIRLLYLDGDLLPTVERIGEIAAAAHQRLPGASAAGARCLMSTTLRTIVPFQDW</sequence>
<reference evidence="1 2" key="1">
    <citation type="submission" date="2020-10" db="EMBL/GenBank/DDBJ databases">
        <title>Identification of Nocardia species via Next-generation sequencing and recognition of intraspecies genetic diversity.</title>
        <authorList>
            <person name="Li P."/>
            <person name="Li P."/>
            <person name="Lu B."/>
        </authorList>
    </citation>
    <scope>NUCLEOTIDE SEQUENCE [LARGE SCALE GENOMIC DNA]</scope>
    <source>
        <strain evidence="1 2">BJ06-0143</strain>
    </source>
</reference>
<comment type="caution">
    <text evidence="1">The sequence shown here is derived from an EMBL/GenBank/DDBJ whole genome shotgun (WGS) entry which is preliminary data.</text>
</comment>
<protein>
    <submittedName>
        <fullName evidence="1">Uncharacterized protein</fullName>
    </submittedName>
</protein>
<dbReference type="EMBL" id="JADLQN010000001">
    <property type="protein sequence ID" value="MBF6353072.1"/>
    <property type="molecule type" value="Genomic_DNA"/>
</dbReference>
<organism evidence="1 2">
    <name type="scientific">Nocardia higoensis</name>
    <dbReference type="NCBI Taxonomy" id="228599"/>
    <lineage>
        <taxon>Bacteria</taxon>
        <taxon>Bacillati</taxon>
        <taxon>Actinomycetota</taxon>
        <taxon>Actinomycetes</taxon>
        <taxon>Mycobacteriales</taxon>
        <taxon>Nocardiaceae</taxon>
        <taxon>Nocardia</taxon>
    </lineage>
</organism>